<evidence type="ECO:0000313" key="2">
    <source>
        <dbReference type="EMBL" id="CAA9482389.1"/>
    </source>
</evidence>
<feature type="region of interest" description="Disordered" evidence="1">
    <location>
        <begin position="46"/>
        <end position="69"/>
    </location>
</feature>
<sequence>WAACGWRLSATRCCTRWTCPLAAGGPRGAWRIPSTVPPVVPCGRRRWPWRPRSARSSSGRTRGRGRGPL</sequence>
<proteinExistence type="predicted"/>
<dbReference type="AlphaFoldDB" id="A0A6J4S457"/>
<accession>A0A6J4S457</accession>
<reference evidence="2" key="1">
    <citation type="submission" date="2020-02" db="EMBL/GenBank/DDBJ databases">
        <authorList>
            <person name="Meier V. D."/>
        </authorList>
    </citation>
    <scope>NUCLEOTIDE SEQUENCE</scope>
    <source>
        <strain evidence="2">AVDCRST_MAG25</strain>
    </source>
</reference>
<organism evidence="2">
    <name type="scientific">uncultured Rubrobacteraceae bacterium</name>
    <dbReference type="NCBI Taxonomy" id="349277"/>
    <lineage>
        <taxon>Bacteria</taxon>
        <taxon>Bacillati</taxon>
        <taxon>Actinomycetota</taxon>
        <taxon>Rubrobacteria</taxon>
        <taxon>Rubrobacterales</taxon>
        <taxon>Rubrobacteraceae</taxon>
        <taxon>environmental samples</taxon>
    </lineage>
</organism>
<dbReference type="EMBL" id="CADCVI010000189">
    <property type="protein sequence ID" value="CAA9482389.1"/>
    <property type="molecule type" value="Genomic_DNA"/>
</dbReference>
<feature type="non-terminal residue" evidence="2">
    <location>
        <position position="1"/>
    </location>
</feature>
<feature type="non-terminal residue" evidence="2">
    <location>
        <position position="69"/>
    </location>
</feature>
<name>A0A6J4S457_9ACTN</name>
<gene>
    <name evidence="2" type="ORF">AVDCRST_MAG25-2847</name>
</gene>
<protein>
    <submittedName>
        <fullName evidence="2">Uncharacterized protein</fullName>
    </submittedName>
</protein>
<evidence type="ECO:0000256" key="1">
    <source>
        <dbReference type="SAM" id="MobiDB-lite"/>
    </source>
</evidence>